<dbReference type="Pfam" id="PF00585">
    <property type="entry name" value="Thr_dehydrat_C"/>
    <property type="match status" value="1"/>
</dbReference>
<dbReference type="Gene3D" id="3.40.1020.10">
    <property type="entry name" value="Biosynthetic Threonine Deaminase, Domain 3"/>
    <property type="match status" value="1"/>
</dbReference>
<dbReference type="FunFam" id="3.40.50.1100:FF:000005">
    <property type="entry name" value="Threonine dehydratase catabolic"/>
    <property type="match status" value="1"/>
</dbReference>
<comment type="cofactor">
    <cofactor evidence="2">
        <name>pyridoxal 5'-phosphate</name>
        <dbReference type="ChEBI" id="CHEBI:597326"/>
    </cofactor>
</comment>
<evidence type="ECO:0000256" key="9">
    <source>
        <dbReference type="ARBA" id="ARBA00023239"/>
    </source>
</evidence>
<dbReference type="PROSITE" id="PS51672">
    <property type="entry name" value="ACT_LIKE"/>
    <property type="match status" value="1"/>
</dbReference>
<evidence type="ECO:0000259" key="11">
    <source>
        <dbReference type="PROSITE" id="PS51672"/>
    </source>
</evidence>
<accession>A0A7X1E4P1</accession>
<evidence type="ECO:0000256" key="1">
    <source>
        <dbReference type="ARBA" id="ARBA00001274"/>
    </source>
</evidence>
<dbReference type="InterPro" id="IPR045865">
    <property type="entry name" value="ACT-like_dom_sf"/>
</dbReference>
<organism evidence="12 13">
    <name type="scientific">Puniceicoccus vermicola</name>
    <dbReference type="NCBI Taxonomy" id="388746"/>
    <lineage>
        <taxon>Bacteria</taxon>
        <taxon>Pseudomonadati</taxon>
        <taxon>Verrucomicrobiota</taxon>
        <taxon>Opitutia</taxon>
        <taxon>Puniceicoccales</taxon>
        <taxon>Puniceicoccaceae</taxon>
        <taxon>Puniceicoccus</taxon>
    </lineage>
</organism>
<reference evidence="12 13" key="1">
    <citation type="submission" date="2020-07" db="EMBL/GenBank/DDBJ databases">
        <authorList>
            <person name="Feng X."/>
        </authorList>
    </citation>
    <scope>NUCLEOTIDE SEQUENCE [LARGE SCALE GENOMIC DNA]</scope>
    <source>
        <strain evidence="12 13">JCM14086</strain>
    </source>
</reference>
<dbReference type="Proteomes" id="UP000525652">
    <property type="component" value="Unassembled WGS sequence"/>
</dbReference>
<dbReference type="AlphaFoldDB" id="A0A7X1E4P1"/>
<evidence type="ECO:0000256" key="10">
    <source>
        <dbReference type="ARBA" id="ARBA00023304"/>
    </source>
</evidence>
<sequence>MSWFRFFVSSERILSHGVGMTWDKAELENEILLARQRVYRAGTPTPLETLELDGLGEIYVKREDISPIKAYKWRGSFNRMALIEGEDRKLPVIAASAGNHAQGVALAAKILGLKARIYMPTTTPAVKRSAVLEKGGDSVEIVLIGDGYDDALAAAKESAKKGGVFVHAYDDLHVIAGQATIADEVVLSGKGPFDVAYLQIGGGGMAAGVATWMRKFYPGIRIIGVEGEGQASMAAAVNAGKPVRLDELDIFCDGTAVRQAGELTHQICSEVIDEFVTVSNEEVSDAIRLYWESLRCLQEPSGAMGLAGLRKHGAQHGFSRALVVACGANIDFGQLSRIADLAGIGGRRRRHVRINIPEKSGTMLGLFRDAFEDLSVIDFQYGKTDPEQAWPVFGFGLTDQELEALLSRLKTRGYEAAMADESASVRFRAIPCEPRFLSHPAFLEIDFYERPGALRGFLDDVVRGEANLCYFNYRYSGERIGRALIALEFGTDAHRSRFCEDLPFKGSGYRQCRILSEEEADWLVPENSAS</sequence>
<dbReference type="GO" id="GO:0009097">
    <property type="term" value="P:isoleucine biosynthetic process"/>
    <property type="evidence" value="ECO:0007669"/>
    <property type="project" value="UniProtKB-UniPathway"/>
</dbReference>
<evidence type="ECO:0000313" key="12">
    <source>
        <dbReference type="EMBL" id="MBC2602346.1"/>
    </source>
</evidence>
<dbReference type="CDD" id="cd01562">
    <property type="entry name" value="Thr-dehyd"/>
    <property type="match status" value="1"/>
</dbReference>
<dbReference type="GO" id="GO:0004794">
    <property type="term" value="F:threonine deaminase activity"/>
    <property type="evidence" value="ECO:0007669"/>
    <property type="project" value="UniProtKB-EC"/>
</dbReference>
<comment type="caution">
    <text evidence="12">The sequence shown here is derived from an EMBL/GenBank/DDBJ whole genome shotgun (WGS) entry which is preliminary data.</text>
</comment>
<keyword evidence="7" id="KW-0412">Isoleucine biosynthesis</keyword>
<dbReference type="RefSeq" id="WP_185693035.1">
    <property type="nucleotide sequence ID" value="NZ_JACHVA010000086.1"/>
</dbReference>
<evidence type="ECO:0000256" key="6">
    <source>
        <dbReference type="ARBA" id="ARBA00022605"/>
    </source>
</evidence>
<dbReference type="GO" id="GO:0006567">
    <property type="term" value="P:L-threonine catabolic process"/>
    <property type="evidence" value="ECO:0007669"/>
    <property type="project" value="TreeGrafter"/>
</dbReference>
<evidence type="ECO:0000256" key="4">
    <source>
        <dbReference type="ARBA" id="ARBA00010869"/>
    </source>
</evidence>
<dbReference type="Gene3D" id="3.40.50.1100">
    <property type="match status" value="2"/>
</dbReference>
<comment type="similarity">
    <text evidence="4">Belongs to the serine/threonine dehydratase family.</text>
</comment>
<dbReference type="GO" id="GO:0003941">
    <property type="term" value="F:L-serine ammonia-lyase activity"/>
    <property type="evidence" value="ECO:0007669"/>
    <property type="project" value="TreeGrafter"/>
</dbReference>
<comment type="catalytic activity">
    <reaction evidence="1">
        <text>L-threonine = 2-oxobutanoate + NH4(+)</text>
        <dbReference type="Rhea" id="RHEA:22108"/>
        <dbReference type="ChEBI" id="CHEBI:16763"/>
        <dbReference type="ChEBI" id="CHEBI:28938"/>
        <dbReference type="ChEBI" id="CHEBI:57926"/>
        <dbReference type="EC" id="4.3.1.19"/>
    </reaction>
</comment>
<dbReference type="Pfam" id="PF00291">
    <property type="entry name" value="PALP"/>
    <property type="match status" value="1"/>
</dbReference>
<dbReference type="InterPro" id="IPR036052">
    <property type="entry name" value="TrpB-like_PALP_sf"/>
</dbReference>
<dbReference type="InterPro" id="IPR050147">
    <property type="entry name" value="Ser/Thr_Dehydratase"/>
</dbReference>
<dbReference type="GO" id="GO:0006565">
    <property type="term" value="P:L-serine catabolic process"/>
    <property type="evidence" value="ECO:0007669"/>
    <property type="project" value="TreeGrafter"/>
</dbReference>
<name>A0A7X1E4P1_9BACT</name>
<dbReference type="InterPro" id="IPR001721">
    <property type="entry name" value="TD_ACT-like"/>
</dbReference>
<evidence type="ECO:0000256" key="8">
    <source>
        <dbReference type="ARBA" id="ARBA00022898"/>
    </source>
</evidence>
<keyword evidence="13" id="KW-1185">Reference proteome</keyword>
<feature type="domain" description="ACT-like" evidence="11">
    <location>
        <begin position="441"/>
        <end position="516"/>
    </location>
</feature>
<dbReference type="SUPFAM" id="SSF55021">
    <property type="entry name" value="ACT-like"/>
    <property type="match status" value="2"/>
</dbReference>
<dbReference type="InterPro" id="IPR001926">
    <property type="entry name" value="TrpB-like_PALP"/>
</dbReference>
<proteinExistence type="inferred from homology"/>
<dbReference type="InterPro" id="IPR038110">
    <property type="entry name" value="TD_ACT-like_sf"/>
</dbReference>
<evidence type="ECO:0000256" key="2">
    <source>
        <dbReference type="ARBA" id="ARBA00001933"/>
    </source>
</evidence>
<evidence type="ECO:0000256" key="3">
    <source>
        <dbReference type="ARBA" id="ARBA00004810"/>
    </source>
</evidence>
<keyword evidence="10" id="KW-0100">Branched-chain amino acid biosynthesis</keyword>
<protein>
    <recommendedName>
        <fullName evidence="5">threonine ammonia-lyase</fullName>
        <ecNumber evidence="5">4.3.1.19</ecNumber>
    </recommendedName>
</protein>
<evidence type="ECO:0000313" key="13">
    <source>
        <dbReference type="Proteomes" id="UP000525652"/>
    </source>
</evidence>
<evidence type="ECO:0000256" key="5">
    <source>
        <dbReference type="ARBA" id="ARBA00012096"/>
    </source>
</evidence>
<keyword evidence="9" id="KW-0456">Lyase</keyword>
<dbReference type="PANTHER" id="PTHR48078">
    <property type="entry name" value="THREONINE DEHYDRATASE, MITOCHONDRIAL-RELATED"/>
    <property type="match status" value="1"/>
</dbReference>
<gene>
    <name evidence="12" type="ORF">H5P30_11210</name>
</gene>
<evidence type="ECO:0000256" key="7">
    <source>
        <dbReference type="ARBA" id="ARBA00022624"/>
    </source>
</evidence>
<dbReference type="UniPathway" id="UPA00047">
    <property type="reaction ID" value="UER00054"/>
</dbReference>
<keyword evidence="8" id="KW-0663">Pyridoxal phosphate</keyword>
<dbReference type="EMBL" id="JACHVA010000086">
    <property type="protein sequence ID" value="MBC2602346.1"/>
    <property type="molecule type" value="Genomic_DNA"/>
</dbReference>
<dbReference type="SUPFAM" id="SSF53686">
    <property type="entry name" value="Tryptophan synthase beta subunit-like PLP-dependent enzymes"/>
    <property type="match status" value="1"/>
</dbReference>
<keyword evidence="6" id="KW-0028">Amino-acid biosynthesis</keyword>
<dbReference type="PANTHER" id="PTHR48078:SF6">
    <property type="entry name" value="L-THREONINE DEHYDRATASE CATABOLIC TDCB"/>
    <property type="match status" value="1"/>
</dbReference>
<comment type="pathway">
    <text evidence="3">Amino-acid biosynthesis; L-isoleucine biosynthesis; 2-oxobutanoate from L-threonine: step 1/1.</text>
</comment>
<dbReference type="EC" id="4.3.1.19" evidence="5"/>